<dbReference type="Pfam" id="PF03401">
    <property type="entry name" value="TctC"/>
    <property type="match status" value="1"/>
</dbReference>
<dbReference type="EMBL" id="AP014685">
    <property type="protein sequence ID" value="BAR54041.1"/>
    <property type="molecule type" value="Genomic_DNA"/>
</dbReference>
<comment type="similarity">
    <text evidence="1">Belongs to the UPF0065 (bug) family.</text>
</comment>
<protein>
    <recommendedName>
        <fullName evidence="5">Tripartite tricarboxylate transporter substrate binding protein</fullName>
    </recommendedName>
</protein>
<evidence type="ECO:0008006" key="5">
    <source>
        <dbReference type="Google" id="ProtNLM"/>
    </source>
</evidence>
<feature type="chain" id="PRO_5002420240" description="Tripartite tricarboxylate transporter substrate binding protein" evidence="2">
    <location>
        <begin position="28"/>
        <end position="326"/>
    </location>
</feature>
<evidence type="ECO:0000256" key="2">
    <source>
        <dbReference type="SAM" id="SignalP"/>
    </source>
</evidence>
<keyword evidence="2" id="KW-0732">Signal</keyword>
<dbReference type="SUPFAM" id="SSF53850">
    <property type="entry name" value="Periplasmic binding protein-like II"/>
    <property type="match status" value="1"/>
</dbReference>
<reference evidence="3 4" key="1">
    <citation type="submission" date="2014-11" db="EMBL/GenBank/DDBJ databases">
        <title>Symbiosis island explosion on the genome of extra-slow-growing strains of soybean bradyrhizobia with massive insertion sequences.</title>
        <authorList>
            <person name="Iida T."/>
            <person name="Minamisawa K."/>
        </authorList>
    </citation>
    <scope>NUCLEOTIDE SEQUENCE [LARGE SCALE GENOMIC DNA]</scope>
    <source>
        <strain evidence="3 4">NK6</strain>
    </source>
</reference>
<gene>
    <name evidence="3" type="ORF">NK6_856</name>
</gene>
<accession>A0A0E4FV20</accession>
<organism evidence="3 4">
    <name type="scientific">Bradyrhizobium diazoefficiens</name>
    <dbReference type="NCBI Taxonomy" id="1355477"/>
    <lineage>
        <taxon>Bacteria</taxon>
        <taxon>Pseudomonadati</taxon>
        <taxon>Pseudomonadota</taxon>
        <taxon>Alphaproteobacteria</taxon>
        <taxon>Hyphomicrobiales</taxon>
        <taxon>Nitrobacteraceae</taxon>
        <taxon>Bradyrhizobium</taxon>
    </lineage>
</organism>
<dbReference type="Gene3D" id="3.40.190.150">
    <property type="entry name" value="Bordetella uptake gene, domain 1"/>
    <property type="match status" value="1"/>
</dbReference>
<proteinExistence type="inferred from homology"/>
<evidence type="ECO:0000256" key="1">
    <source>
        <dbReference type="ARBA" id="ARBA00006987"/>
    </source>
</evidence>
<dbReference type="PIRSF" id="PIRSF017082">
    <property type="entry name" value="YflP"/>
    <property type="match status" value="1"/>
</dbReference>
<dbReference type="AlphaFoldDB" id="A0A0E4FV20"/>
<name>A0A0E4FV20_9BRAD</name>
<dbReference type="PANTHER" id="PTHR42928:SF5">
    <property type="entry name" value="BLR1237 PROTEIN"/>
    <property type="match status" value="1"/>
</dbReference>
<dbReference type="CDD" id="cd13578">
    <property type="entry name" value="PBP2_Bug27"/>
    <property type="match status" value="1"/>
</dbReference>
<dbReference type="PANTHER" id="PTHR42928">
    <property type="entry name" value="TRICARBOXYLATE-BINDING PROTEIN"/>
    <property type="match status" value="1"/>
</dbReference>
<dbReference type="Proteomes" id="UP000063308">
    <property type="component" value="Chromosome"/>
</dbReference>
<dbReference type="Gene3D" id="3.40.190.10">
    <property type="entry name" value="Periplasmic binding protein-like II"/>
    <property type="match status" value="1"/>
</dbReference>
<feature type="signal peptide" evidence="2">
    <location>
        <begin position="1"/>
        <end position="27"/>
    </location>
</feature>
<evidence type="ECO:0000313" key="4">
    <source>
        <dbReference type="Proteomes" id="UP000063308"/>
    </source>
</evidence>
<dbReference type="InterPro" id="IPR005064">
    <property type="entry name" value="BUG"/>
</dbReference>
<evidence type="ECO:0000313" key="3">
    <source>
        <dbReference type="EMBL" id="BAR54041.1"/>
    </source>
</evidence>
<sequence length="326" mass="34372">MGVTARQFMLALAAGLLGVVAAAPSLAQDYPTHAVRIVVPFGAGGPADVAARLIGNALQESFGQPFVVENRTGAGGVIGTVEAAKSPADGYTLLMMSNTQTANESLLTPEQRKYELMRDLAPIAPVNYSDLVIVVNPQVPAKTLQEFITLAKSQPGKLNYASSGQGTPYHMAGELFKAMAGINVVHVPYRNSGEARSGVIGGQVQMMIDAVPAMAPNIAENQVRALATTGKQRSTVLPNVPTAGEAGTAGYEATIWLGLMAPASTPKPVIDKLNAAVNAMVKRPDIVKLWTAQGAVPMSMTPEDFDKFLRGDIEKWADVVKKFDKS</sequence>
<dbReference type="InterPro" id="IPR042100">
    <property type="entry name" value="Bug_dom1"/>
</dbReference>